<proteinExistence type="predicted"/>
<evidence type="ECO:0008006" key="3">
    <source>
        <dbReference type="Google" id="ProtNLM"/>
    </source>
</evidence>
<accession>A0AAN4YYS2</accession>
<evidence type="ECO:0000313" key="2">
    <source>
        <dbReference type="Proteomes" id="UP001328107"/>
    </source>
</evidence>
<keyword evidence="2" id="KW-1185">Reference proteome</keyword>
<feature type="non-terminal residue" evidence="1">
    <location>
        <position position="148"/>
    </location>
</feature>
<dbReference type="EMBL" id="BTRK01000001">
    <property type="protein sequence ID" value="GMR30204.1"/>
    <property type="molecule type" value="Genomic_DNA"/>
</dbReference>
<feature type="non-terminal residue" evidence="1">
    <location>
        <position position="1"/>
    </location>
</feature>
<gene>
    <name evidence="1" type="ORF">PMAYCL1PPCAC_00399</name>
</gene>
<dbReference type="AlphaFoldDB" id="A0AAN4YYS2"/>
<protein>
    <recommendedName>
        <fullName evidence="3">F-box domain-containing protein</fullName>
    </recommendedName>
</protein>
<name>A0AAN4YYS2_9BILA</name>
<organism evidence="1 2">
    <name type="scientific">Pristionchus mayeri</name>
    <dbReference type="NCBI Taxonomy" id="1317129"/>
    <lineage>
        <taxon>Eukaryota</taxon>
        <taxon>Metazoa</taxon>
        <taxon>Ecdysozoa</taxon>
        <taxon>Nematoda</taxon>
        <taxon>Chromadorea</taxon>
        <taxon>Rhabditida</taxon>
        <taxon>Rhabditina</taxon>
        <taxon>Diplogasteromorpha</taxon>
        <taxon>Diplogasteroidea</taxon>
        <taxon>Neodiplogasteridae</taxon>
        <taxon>Pristionchus</taxon>
    </lineage>
</organism>
<dbReference type="Proteomes" id="UP001328107">
    <property type="component" value="Unassembled WGS sequence"/>
</dbReference>
<reference evidence="2" key="1">
    <citation type="submission" date="2022-10" db="EMBL/GenBank/DDBJ databases">
        <title>Genome assembly of Pristionchus species.</title>
        <authorList>
            <person name="Yoshida K."/>
            <person name="Sommer R.J."/>
        </authorList>
    </citation>
    <scope>NUCLEOTIDE SEQUENCE [LARGE SCALE GENOMIC DNA]</scope>
    <source>
        <strain evidence="2">RS5460</strain>
    </source>
</reference>
<comment type="caution">
    <text evidence="1">The sequence shown here is derived from an EMBL/GenBank/DDBJ whole genome shotgun (WGS) entry which is preliminary data.</text>
</comment>
<evidence type="ECO:0000313" key="1">
    <source>
        <dbReference type="EMBL" id="GMR30204.1"/>
    </source>
</evidence>
<sequence length="148" mass="16936">LNSLNFLTMASMSPLESLPKELLWKVFEYTPELALSFRLASQTLKNQMDAFAVGQSTIPLVSRFSVSDFRLPGSTKTPGDFGLMFDVPEDKSGLFYLRLYLTGHKDFKEEMRKMEGKKEGDDELVPMHNMFDISFDVDQDDHQARVDK</sequence>